<dbReference type="SUPFAM" id="SSF56112">
    <property type="entry name" value="Protein kinase-like (PK-like)"/>
    <property type="match status" value="1"/>
</dbReference>
<dbReference type="PROSITE" id="PS50011">
    <property type="entry name" value="PROTEIN_KINASE_DOM"/>
    <property type="match status" value="1"/>
</dbReference>
<evidence type="ECO:0000256" key="3">
    <source>
        <dbReference type="ARBA" id="ARBA00022679"/>
    </source>
</evidence>
<dbReference type="GO" id="GO:0007165">
    <property type="term" value="P:signal transduction"/>
    <property type="evidence" value="ECO:0007669"/>
    <property type="project" value="TreeGrafter"/>
</dbReference>
<dbReference type="Proteomes" id="UP000326757">
    <property type="component" value="Unassembled WGS sequence"/>
</dbReference>
<dbReference type="CDD" id="cd14137">
    <property type="entry name" value="STKc_GSK3"/>
    <property type="match status" value="1"/>
</dbReference>
<evidence type="ECO:0000313" key="10">
    <source>
        <dbReference type="EMBL" id="KAB8291757.1"/>
    </source>
</evidence>
<dbReference type="InterPro" id="IPR039192">
    <property type="entry name" value="STKc_GSK3"/>
</dbReference>
<dbReference type="Gene3D" id="1.10.510.10">
    <property type="entry name" value="Transferase(Phosphotransferase) domain 1"/>
    <property type="match status" value="1"/>
</dbReference>
<accession>A0A5N6JTQ7</accession>
<evidence type="ECO:0000313" key="11">
    <source>
        <dbReference type="Proteomes" id="UP000326757"/>
    </source>
</evidence>
<keyword evidence="3" id="KW-0808">Transferase</keyword>
<dbReference type="SMART" id="SM00220">
    <property type="entry name" value="S_TKc"/>
    <property type="match status" value="1"/>
</dbReference>
<name>A0A5N6JTQ7_MONLA</name>
<dbReference type="Pfam" id="PF00069">
    <property type="entry name" value="Pkinase"/>
    <property type="match status" value="1"/>
</dbReference>
<comment type="caution">
    <text evidence="10">The sequence shown here is derived from an EMBL/GenBank/DDBJ whole genome shotgun (WGS) entry which is preliminary data.</text>
</comment>
<comment type="similarity">
    <text evidence="1">Belongs to the protein kinase superfamily. CMGC Ser/Thr protein kinase family. GSK-3 subfamily.</text>
</comment>
<keyword evidence="6 7" id="KW-0067">ATP-binding</keyword>
<dbReference type="PANTHER" id="PTHR24057:SF0">
    <property type="entry name" value="PROTEIN KINASE SHAGGY-RELATED"/>
    <property type="match status" value="1"/>
</dbReference>
<dbReference type="GO" id="GO:0030154">
    <property type="term" value="P:cell differentiation"/>
    <property type="evidence" value="ECO:0007669"/>
    <property type="project" value="TreeGrafter"/>
</dbReference>
<organism evidence="10 11">
    <name type="scientific">Monilinia laxa</name>
    <name type="common">Brown rot fungus</name>
    <name type="synonym">Sclerotinia laxa</name>
    <dbReference type="NCBI Taxonomy" id="61186"/>
    <lineage>
        <taxon>Eukaryota</taxon>
        <taxon>Fungi</taxon>
        <taxon>Dikarya</taxon>
        <taxon>Ascomycota</taxon>
        <taxon>Pezizomycotina</taxon>
        <taxon>Leotiomycetes</taxon>
        <taxon>Helotiales</taxon>
        <taxon>Sclerotiniaceae</taxon>
        <taxon>Monilinia</taxon>
    </lineage>
</organism>
<keyword evidence="5" id="KW-0418">Kinase</keyword>
<dbReference type="InterPro" id="IPR017441">
    <property type="entry name" value="Protein_kinase_ATP_BS"/>
</dbReference>
<dbReference type="GO" id="GO:0004674">
    <property type="term" value="F:protein serine/threonine kinase activity"/>
    <property type="evidence" value="ECO:0007669"/>
    <property type="project" value="UniProtKB-KW"/>
</dbReference>
<dbReference type="Gene3D" id="3.30.200.20">
    <property type="entry name" value="Phosphorylase Kinase, domain 1"/>
    <property type="match status" value="1"/>
</dbReference>
<protein>
    <recommendedName>
        <fullName evidence="9">Protein kinase domain-containing protein</fullName>
    </recommendedName>
</protein>
<dbReference type="OrthoDB" id="272141at2759"/>
<feature type="binding site" evidence="7">
    <location>
        <position position="64"/>
    </location>
    <ligand>
        <name>ATP</name>
        <dbReference type="ChEBI" id="CHEBI:30616"/>
    </ligand>
</feature>
<dbReference type="GO" id="GO:0005634">
    <property type="term" value="C:nucleus"/>
    <property type="evidence" value="ECO:0007669"/>
    <property type="project" value="TreeGrafter"/>
</dbReference>
<evidence type="ECO:0000256" key="5">
    <source>
        <dbReference type="ARBA" id="ARBA00022777"/>
    </source>
</evidence>
<dbReference type="PROSITE" id="PS00108">
    <property type="entry name" value="PROTEIN_KINASE_ST"/>
    <property type="match status" value="1"/>
</dbReference>
<reference evidence="10 11" key="1">
    <citation type="submission" date="2019-06" db="EMBL/GenBank/DDBJ databases">
        <title>Genome Sequence of the Brown Rot Fungal Pathogen Monilinia laxa.</title>
        <authorList>
            <person name="De Miccolis Angelini R.M."/>
            <person name="Landi L."/>
            <person name="Abate D."/>
            <person name="Pollastro S."/>
            <person name="Romanazzi G."/>
            <person name="Faretra F."/>
        </authorList>
    </citation>
    <scope>NUCLEOTIDE SEQUENCE [LARGE SCALE GENOMIC DNA]</scope>
    <source>
        <strain evidence="10 11">Mlax316</strain>
    </source>
</reference>
<keyword evidence="2 8" id="KW-0723">Serine/threonine-protein kinase</keyword>
<proteinExistence type="inferred from homology"/>
<dbReference type="PANTHER" id="PTHR24057">
    <property type="entry name" value="GLYCOGEN SYNTHASE KINASE-3 ALPHA"/>
    <property type="match status" value="1"/>
</dbReference>
<dbReference type="GO" id="GO:0005524">
    <property type="term" value="F:ATP binding"/>
    <property type="evidence" value="ECO:0007669"/>
    <property type="project" value="UniProtKB-UniRule"/>
</dbReference>
<dbReference type="InterPro" id="IPR008271">
    <property type="entry name" value="Ser/Thr_kinase_AS"/>
</dbReference>
<keyword evidence="11" id="KW-1185">Reference proteome</keyword>
<dbReference type="EMBL" id="VIGI01000014">
    <property type="protein sequence ID" value="KAB8291757.1"/>
    <property type="molecule type" value="Genomic_DNA"/>
</dbReference>
<feature type="domain" description="Protein kinase" evidence="9">
    <location>
        <begin position="35"/>
        <end position="297"/>
    </location>
</feature>
<sequence>MSQNRPAAFSSLRMGEVIREKVQDGVTGETRDMQYTQCKIVGNGSFGVVFQTKLSPSGEDAAIKRVLQDKRFKNRELQIMRIVRHPNIVELKAFYYSNGERKDEVYLNLVQEFVPETVYRASRYFNKMKTTMPIIEVKLYIYQLFRALAYIHSQGICHRDIKPQNLLLDPGSGILKLCDFGSAKILVENEPNVSYICSRYYRAPELIFGATNYTTKIDVWSTGCVMAELMLGQPLFPGESGIDQLVEIIKVLGTPTRDQIRFPRKADASAIELISKLLEYTPTERLSAIEAMVHPFFDELREPDKTFPDSRHPGNAAKNLPTLFDFSLHELSIAPEHNQRLVPQYIRPGLVARDNKLDIDSPDFKPLTKDVMMARLD</sequence>
<dbReference type="AlphaFoldDB" id="A0A5N6JTQ7"/>
<evidence type="ECO:0000256" key="8">
    <source>
        <dbReference type="RuleBase" id="RU000304"/>
    </source>
</evidence>
<evidence type="ECO:0000256" key="2">
    <source>
        <dbReference type="ARBA" id="ARBA00022527"/>
    </source>
</evidence>
<dbReference type="GO" id="GO:0005737">
    <property type="term" value="C:cytoplasm"/>
    <property type="evidence" value="ECO:0007669"/>
    <property type="project" value="TreeGrafter"/>
</dbReference>
<evidence type="ECO:0000256" key="6">
    <source>
        <dbReference type="ARBA" id="ARBA00022840"/>
    </source>
</evidence>
<evidence type="ECO:0000256" key="1">
    <source>
        <dbReference type="ARBA" id="ARBA00005527"/>
    </source>
</evidence>
<evidence type="ECO:0000256" key="7">
    <source>
        <dbReference type="PROSITE-ProRule" id="PRU10141"/>
    </source>
</evidence>
<dbReference type="FunFam" id="3.30.200.20:FF:000009">
    <property type="entry name" value="Glycogen synthase kinase-3 beta"/>
    <property type="match status" value="1"/>
</dbReference>
<evidence type="ECO:0000259" key="9">
    <source>
        <dbReference type="PROSITE" id="PS50011"/>
    </source>
</evidence>
<dbReference type="InterPro" id="IPR000719">
    <property type="entry name" value="Prot_kinase_dom"/>
</dbReference>
<dbReference type="PROSITE" id="PS00107">
    <property type="entry name" value="PROTEIN_KINASE_ATP"/>
    <property type="match status" value="1"/>
</dbReference>
<dbReference type="InterPro" id="IPR050591">
    <property type="entry name" value="GSK-3"/>
</dbReference>
<dbReference type="FunFam" id="1.10.510.10:FF:000624">
    <property type="entry name" value="Mitogen-activated protein kinase"/>
    <property type="match status" value="1"/>
</dbReference>
<dbReference type="GO" id="GO:0004712">
    <property type="term" value="F:protein serine/threonine/tyrosine kinase activity"/>
    <property type="evidence" value="ECO:0007669"/>
    <property type="project" value="TreeGrafter"/>
</dbReference>
<dbReference type="InterPro" id="IPR011009">
    <property type="entry name" value="Kinase-like_dom_sf"/>
</dbReference>
<evidence type="ECO:0000256" key="4">
    <source>
        <dbReference type="ARBA" id="ARBA00022741"/>
    </source>
</evidence>
<keyword evidence="4 7" id="KW-0547">Nucleotide-binding</keyword>
<gene>
    <name evidence="10" type="ORF">EYC80_006552</name>
</gene>